<dbReference type="OrthoDB" id="6240836at2759"/>
<dbReference type="EMBL" id="LUCH01001917">
    <property type="protein sequence ID" value="KAF5402273.1"/>
    <property type="molecule type" value="Genomic_DNA"/>
</dbReference>
<evidence type="ECO:0000313" key="2">
    <source>
        <dbReference type="EMBL" id="KAF5402273.1"/>
    </source>
</evidence>
<reference evidence="2" key="1">
    <citation type="submission" date="2019-05" db="EMBL/GenBank/DDBJ databases">
        <title>Annotation for the trematode Paragonimus heterotremus.</title>
        <authorList>
            <person name="Choi Y.-J."/>
        </authorList>
    </citation>
    <scope>NUCLEOTIDE SEQUENCE</scope>
    <source>
        <strain evidence="2">LC</strain>
    </source>
</reference>
<comment type="caution">
    <text evidence="2">The sequence shown here is derived from an EMBL/GenBank/DDBJ whole genome shotgun (WGS) entry which is preliminary data.</text>
</comment>
<feature type="chain" id="PRO_5035288700" evidence="1">
    <location>
        <begin position="18"/>
        <end position="124"/>
    </location>
</feature>
<dbReference type="Proteomes" id="UP000748531">
    <property type="component" value="Unassembled WGS sequence"/>
</dbReference>
<name>A0A8J4SNF0_9TREM</name>
<gene>
    <name evidence="2" type="ORF">PHET_04530</name>
</gene>
<keyword evidence="1" id="KW-0732">Signal</keyword>
<dbReference type="AlphaFoldDB" id="A0A8J4SNF0"/>
<evidence type="ECO:0000313" key="3">
    <source>
        <dbReference type="Proteomes" id="UP000748531"/>
    </source>
</evidence>
<evidence type="ECO:0000256" key="1">
    <source>
        <dbReference type="SAM" id="SignalP"/>
    </source>
</evidence>
<protein>
    <submittedName>
        <fullName evidence="2">Uncharacterized protein</fullName>
    </submittedName>
</protein>
<accession>A0A8J4SNF0</accession>
<feature type="signal peptide" evidence="1">
    <location>
        <begin position="1"/>
        <end position="17"/>
    </location>
</feature>
<proteinExistence type="predicted"/>
<sequence>MFLLLLLIQILMKPTAFRYINEADRHGTDEDFKILASLCTYVYRLLINKFEFESAGNVRWKFVAVSPPEELRSKLISDSRMKLIINRFGEEQLRDYVKQLQLWVIEYTRQLFAMNGEAVAKVAR</sequence>
<keyword evidence="3" id="KW-1185">Reference proteome</keyword>
<organism evidence="2 3">
    <name type="scientific">Paragonimus heterotremus</name>
    <dbReference type="NCBI Taxonomy" id="100268"/>
    <lineage>
        <taxon>Eukaryota</taxon>
        <taxon>Metazoa</taxon>
        <taxon>Spiralia</taxon>
        <taxon>Lophotrochozoa</taxon>
        <taxon>Platyhelminthes</taxon>
        <taxon>Trematoda</taxon>
        <taxon>Digenea</taxon>
        <taxon>Plagiorchiida</taxon>
        <taxon>Troglotremata</taxon>
        <taxon>Troglotrematidae</taxon>
        <taxon>Paragonimus</taxon>
    </lineage>
</organism>